<dbReference type="RefSeq" id="WP_251262064.1">
    <property type="nucleotide sequence ID" value="NZ_JAMQGP010000006.1"/>
</dbReference>
<evidence type="ECO:0000313" key="3">
    <source>
        <dbReference type="Proteomes" id="UP001165393"/>
    </source>
</evidence>
<dbReference type="PANTHER" id="PTHR43792">
    <property type="entry name" value="GNAT FAMILY, PUTATIVE (AFU_ORTHOLOGUE AFUA_3G00765)-RELATED-RELATED"/>
    <property type="match status" value="1"/>
</dbReference>
<dbReference type="PROSITE" id="PS51186">
    <property type="entry name" value="GNAT"/>
    <property type="match status" value="1"/>
</dbReference>
<dbReference type="SUPFAM" id="SSF55729">
    <property type="entry name" value="Acyl-CoA N-acyltransferases (Nat)"/>
    <property type="match status" value="1"/>
</dbReference>
<dbReference type="AlphaFoldDB" id="A0AA41W8R4"/>
<dbReference type="InterPro" id="IPR051531">
    <property type="entry name" value="N-acetyltransferase"/>
</dbReference>
<dbReference type="InterPro" id="IPR016181">
    <property type="entry name" value="Acyl_CoA_acyltransferase"/>
</dbReference>
<dbReference type="GO" id="GO:0016747">
    <property type="term" value="F:acyltransferase activity, transferring groups other than amino-acyl groups"/>
    <property type="evidence" value="ECO:0007669"/>
    <property type="project" value="InterPro"/>
</dbReference>
<sequence>MSSKWQRTLSIETPRLRMRPFQLEDAKDILNFASNKEVTRYTGDKGQTKTLEDARKLVTDVWHRDYDTYGYGRLAVEWKDTSQVIGFCGFKYLPDFEAIDIGYRFLPEFWGQGIASEAALACVKHGREVLGINDYIGMADVENLSSHHVLLKCGLEVTETKQLDGLYAHIYRLPSASN</sequence>
<dbReference type="Pfam" id="PF13302">
    <property type="entry name" value="Acetyltransf_3"/>
    <property type="match status" value="1"/>
</dbReference>
<proteinExistence type="predicted"/>
<feature type="domain" description="N-acetyltransferase" evidence="1">
    <location>
        <begin position="16"/>
        <end position="176"/>
    </location>
</feature>
<organism evidence="2 3">
    <name type="scientific">Echinimonas agarilytica</name>
    <dbReference type="NCBI Taxonomy" id="1215918"/>
    <lineage>
        <taxon>Bacteria</taxon>
        <taxon>Pseudomonadati</taxon>
        <taxon>Pseudomonadota</taxon>
        <taxon>Gammaproteobacteria</taxon>
        <taxon>Alteromonadales</taxon>
        <taxon>Echinimonadaceae</taxon>
        <taxon>Echinimonas</taxon>
    </lineage>
</organism>
<evidence type="ECO:0000259" key="1">
    <source>
        <dbReference type="PROSITE" id="PS51186"/>
    </source>
</evidence>
<keyword evidence="3" id="KW-1185">Reference proteome</keyword>
<gene>
    <name evidence="2" type="ORF">NAF29_13090</name>
</gene>
<dbReference type="Gene3D" id="3.40.630.30">
    <property type="match status" value="1"/>
</dbReference>
<dbReference type="Proteomes" id="UP001165393">
    <property type="component" value="Unassembled WGS sequence"/>
</dbReference>
<dbReference type="EMBL" id="JAMQGP010000006">
    <property type="protein sequence ID" value="MCM2680597.1"/>
    <property type="molecule type" value="Genomic_DNA"/>
</dbReference>
<dbReference type="InterPro" id="IPR000182">
    <property type="entry name" value="GNAT_dom"/>
</dbReference>
<name>A0AA41W8R4_9GAMM</name>
<evidence type="ECO:0000313" key="2">
    <source>
        <dbReference type="EMBL" id="MCM2680597.1"/>
    </source>
</evidence>
<dbReference type="PANTHER" id="PTHR43792:SF1">
    <property type="entry name" value="N-ACETYLTRANSFERASE DOMAIN-CONTAINING PROTEIN"/>
    <property type="match status" value="1"/>
</dbReference>
<reference evidence="2 3" key="1">
    <citation type="journal article" date="2013" name="Antonie Van Leeuwenhoek">
        <title>Echinimonas agarilytica gen. nov., sp. nov., a new gammaproteobacterium isolated from the sea urchin Strongylocentrotus intermedius.</title>
        <authorList>
            <person name="Nedashkovskaya O.I."/>
            <person name="Stenkova A.M."/>
            <person name="Zhukova N.V."/>
            <person name="Van Trappen S."/>
            <person name="Lee J.S."/>
            <person name="Kim S.B."/>
        </authorList>
    </citation>
    <scope>NUCLEOTIDE SEQUENCE [LARGE SCALE GENOMIC DNA]</scope>
    <source>
        <strain evidence="2 3">KMM 6351</strain>
    </source>
</reference>
<protein>
    <submittedName>
        <fullName evidence="2">GNAT family N-acetyltransferase</fullName>
    </submittedName>
</protein>
<comment type="caution">
    <text evidence="2">The sequence shown here is derived from an EMBL/GenBank/DDBJ whole genome shotgun (WGS) entry which is preliminary data.</text>
</comment>
<accession>A0AA41W8R4</accession>